<reference evidence="4 5" key="1">
    <citation type="submission" date="2020-10" db="EMBL/GenBank/DDBJ databases">
        <title>ChiBAC.</title>
        <authorList>
            <person name="Zenner C."/>
            <person name="Hitch T.C.A."/>
            <person name="Clavel T."/>
        </authorList>
    </citation>
    <scope>NUCLEOTIDE SEQUENCE [LARGE SCALE GENOMIC DNA]</scope>
    <source>
        <strain evidence="4 5">DSM 108706</strain>
    </source>
</reference>
<feature type="coiled-coil region" evidence="1">
    <location>
        <begin position="351"/>
        <end position="407"/>
    </location>
</feature>
<gene>
    <name evidence="4" type="ORF">INF20_04065</name>
</gene>
<dbReference type="Proteomes" id="UP001516588">
    <property type="component" value="Unassembled WGS sequence"/>
</dbReference>
<protein>
    <submittedName>
        <fullName evidence="4">Relaxase/mobilization nuclease domain-containing protein</fullName>
    </submittedName>
</protein>
<evidence type="ECO:0000313" key="4">
    <source>
        <dbReference type="EMBL" id="MBE5035457.1"/>
    </source>
</evidence>
<accession>A0ABR9QXH4</accession>
<feature type="domain" description="MobA/VirD2-like nuclease" evidence="3">
    <location>
        <begin position="42"/>
        <end position="170"/>
    </location>
</feature>
<name>A0ABR9QXH4_9FIRM</name>
<evidence type="ECO:0000256" key="2">
    <source>
        <dbReference type="SAM" id="MobiDB-lite"/>
    </source>
</evidence>
<dbReference type="RefSeq" id="WP_226385104.1">
    <property type="nucleotide sequence ID" value="NZ_JADCKA010000005.1"/>
</dbReference>
<dbReference type="EMBL" id="JADCKA010000005">
    <property type="protein sequence ID" value="MBE5035457.1"/>
    <property type="molecule type" value="Genomic_DNA"/>
</dbReference>
<comment type="caution">
    <text evidence="4">The sequence shown here is derived from an EMBL/GenBank/DDBJ whole genome shotgun (WGS) entry which is preliminary data.</text>
</comment>
<evidence type="ECO:0000259" key="3">
    <source>
        <dbReference type="Pfam" id="PF03432"/>
    </source>
</evidence>
<keyword evidence="1" id="KW-0175">Coiled coil</keyword>
<sequence length="452" mass="54043">MATTSLWHIKGRLKDLIDYVENPEKTVSKDKCLQDFYNVFSYVSRPEATENGEYVSAINCLKEIALRQMILTKKQYGKDDGYIAWHGYQSFKPDEVTPQQAHEIGLKLAKEMWGDRFQIIVTTHLDKDHIHNHFAFNSVSFLDGGKYNYSNSERQRLRDVSDRICREHGLSVIEKPHKAPSRQVWLDEKSGKPTRYNVYREDVREAANFSRNPYYMEDYLRRKGYITDFTGKHWQIRLPQYEHFTRLDTLDEKWTPDHFKRNMGAYARYGNRRAEITYPPQMPQDLRSWFKPFQKTSHIYRLYLHYCYLLGVLPKKTTYRPTSPYLKEDLRKLDELSNQVRYMSKYGIETLEDLYADREKLQGEMDKLTAYRTKLQNKIRRALPAEKEILREEKAKVTEQITSLRKRLKLNKGIEDRSVKIQEKTDLLYANEYRAKEEQQHKKSQRKERDAR</sequence>
<dbReference type="Pfam" id="PF03432">
    <property type="entry name" value="Relaxase"/>
    <property type="match status" value="1"/>
</dbReference>
<organism evidence="4 5">
    <name type="scientific">Gallibacter intestinalis</name>
    <dbReference type="NCBI Taxonomy" id="2779356"/>
    <lineage>
        <taxon>Bacteria</taxon>
        <taxon>Bacillati</taxon>
        <taxon>Bacillota</taxon>
        <taxon>Clostridia</taxon>
        <taxon>Eubacteriales</taxon>
        <taxon>Eubacteriaceae</taxon>
        <taxon>Gallibacter</taxon>
    </lineage>
</organism>
<keyword evidence="5" id="KW-1185">Reference proteome</keyword>
<dbReference type="InterPro" id="IPR005094">
    <property type="entry name" value="Endonuclease_MobA/VirD2"/>
</dbReference>
<proteinExistence type="predicted"/>
<evidence type="ECO:0000313" key="5">
    <source>
        <dbReference type="Proteomes" id="UP001516588"/>
    </source>
</evidence>
<feature type="compositionally biased region" description="Basic and acidic residues" evidence="2">
    <location>
        <begin position="433"/>
        <end position="452"/>
    </location>
</feature>
<feature type="region of interest" description="Disordered" evidence="2">
    <location>
        <begin position="432"/>
        <end position="452"/>
    </location>
</feature>
<evidence type="ECO:0000256" key="1">
    <source>
        <dbReference type="SAM" id="Coils"/>
    </source>
</evidence>